<sequence length="96" mass="10814">MNRKGTRQGLMSSTPQFQWQMSWERKEEAGGEVGTTMVSRFELQCGKDDVTSSARDVDKECVDVNGVDDSFVDVIGVDGSCPFKPRTHKHVYMIRP</sequence>
<gene>
    <name evidence="1" type="ORF">F2Q69_00014953</name>
</gene>
<dbReference type="Proteomes" id="UP000712600">
    <property type="component" value="Unassembled WGS sequence"/>
</dbReference>
<reference evidence="1" key="1">
    <citation type="submission" date="2019-12" db="EMBL/GenBank/DDBJ databases">
        <title>Genome sequencing and annotation of Brassica cretica.</title>
        <authorList>
            <person name="Studholme D.J."/>
            <person name="Sarris P."/>
        </authorList>
    </citation>
    <scope>NUCLEOTIDE SEQUENCE</scope>
    <source>
        <strain evidence="1">PFS-109/04</strain>
        <tissue evidence="1">Leaf</tissue>
    </source>
</reference>
<evidence type="ECO:0000313" key="1">
    <source>
        <dbReference type="EMBL" id="KAF3554076.1"/>
    </source>
</evidence>
<evidence type="ECO:0000313" key="2">
    <source>
        <dbReference type="Proteomes" id="UP000712600"/>
    </source>
</evidence>
<organism evidence="1 2">
    <name type="scientific">Brassica cretica</name>
    <name type="common">Mustard</name>
    <dbReference type="NCBI Taxonomy" id="69181"/>
    <lineage>
        <taxon>Eukaryota</taxon>
        <taxon>Viridiplantae</taxon>
        <taxon>Streptophyta</taxon>
        <taxon>Embryophyta</taxon>
        <taxon>Tracheophyta</taxon>
        <taxon>Spermatophyta</taxon>
        <taxon>Magnoliopsida</taxon>
        <taxon>eudicotyledons</taxon>
        <taxon>Gunneridae</taxon>
        <taxon>Pentapetalae</taxon>
        <taxon>rosids</taxon>
        <taxon>malvids</taxon>
        <taxon>Brassicales</taxon>
        <taxon>Brassicaceae</taxon>
        <taxon>Brassiceae</taxon>
        <taxon>Brassica</taxon>
    </lineage>
</organism>
<dbReference type="EMBL" id="QGKX02000996">
    <property type="protein sequence ID" value="KAF3554076.1"/>
    <property type="molecule type" value="Genomic_DNA"/>
</dbReference>
<name>A0A8S9QLW2_BRACR</name>
<proteinExistence type="predicted"/>
<protein>
    <submittedName>
        <fullName evidence="1">Uncharacterized protein</fullName>
    </submittedName>
</protein>
<accession>A0A8S9QLW2</accession>
<comment type="caution">
    <text evidence="1">The sequence shown here is derived from an EMBL/GenBank/DDBJ whole genome shotgun (WGS) entry which is preliminary data.</text>
</comment>
<dbReference type="AlphaFoldDB" id="A0A8S9QLW2"/>